<dbReference type="InterPro" id="IPR016162">
    <property type="entry name" value="Ald_DH_N"/>
</dbReference>
<dbReference type="Pfam" id="PF00171">
    <property type="entry name" value="Aldedh"/>
    <property type="match status" value="1"/>
</dbReference>
<dbReference type="PANTHER" id="PTHR43570">
    <property type="entry name" value="ALDEHYDE DEHYDROGENASE"/>
    <property type="match status" value="1"/>
</dbReference>
<feature type="active site" evidence="5">
    <location>
        <position position="216"/>
    </location>
</feature>
<dbReference type="InterPro" id="IPR012394">
    <property type="entry name" value="Aldehyde_DH_NAD(P)"/>
</dbReference>
<comment type="similarity">
    <text evidence="1 4 6">Belongs to the aldehyde dehydrogenase family.</text>
</comment>
<dbReference type="Gene3D" id="3.40.605.10">
    <property type="entry name" value="Aldehyde Dehydrogenase, Chain A, domain 1"/>
    <property type="match status" value="1"/>
</dbReference>
<keyword evidence="2 4" id="KW-0560">Oxidoreductase</keyword>
<dbReference type="SUPFAM" id="SSF53720">
    <property type="entry name" value="ALDH-like"/>
    <property type="match status" value="1"/>
</dbReference>
<dbReference type="InterPro" id="IPR029510">
    <property type="entry name" value="Ald_DH_CS_GLU"/>
</dbReference>
<evidence type="ECO:0000256" key="4">
    <source>
        <dbReference type="PIRNR" id="PIRNR036492"/>
    </source>
</evidence>
<proteinExistence type="inferred from homology"/>
<dbReference type="EMBL" id="JAGXFD010000001">
    <property type="protein sequence ID" value="MBZ9566201.1"/>
    <property type="molecule type" value="Genomic_DNA"/>
</dbReference>
<protein>
    <recommendedName>
        <fullName evidence="4">Aldehyde dehydrogenase</fullName>
    </recommendedName>
</protein>
<sequence length="468" mass="51747">MERSADHALKTLFAAQRQAYDAHPYPALSVRLGQLARLAQLTRRHAGEIEAAIARDFGHRSRVETRLAELTTLQQAIRHARRHLRRWMRPRRVRVGWRFWPARAEIHSQPLGVVGIMAPWNYPWNLALLPAVDALAAGNRVMIKPSEHAPATAELLQSLVARYFDPAELGVVTGDADASRAFAALPFDHLLFTGSSETGSQVAQAAAANLTPVTLELGGKSPAILDETTDLDDAARRIAFGKWFNAGQTCIAPDYVLLPQRRLNAFAEALERAVRQLYPDPAGNPDYSALLGSAARERLIALRREAEQRGCRVIEIGGDDATFAAGGKLAPTLILDPQQSLRVMREEIFGPLLPLVGVQDMDAAVNFVNARPRPLALYAFTDNPAHRRLLLTRTHSGGLVINDTLWHIAQPALPFGGIGTSGHGAYHGEHGFLTFSHQRSVFRQSRHSSVTRLHPPYRRWLLRLMGLF</sequence>
<evidence type="ECO:0000256" key="1">
    <source>
        <dbReference type="ARBA" id="ARBA00009986"/>
    </source>
</evidence>
<evidence type="ECO:0000256" key="6">
    <source>
        <dbReference type="RuleBase" id="RU003345"/>
    </source>
</evidence>
<organism evidence="8 9">
    <name type="scientific">Modicisalibacter tunisiensis</name>
    <dbReference type="NCBI Taxonomy" id="390637"/>
    <lineage>
        <taxon>Bacteria</taxon>
        <taxon>Pseudomonadati</taxon>
        <taxon>Pseudomonadota</taxon>
        <taxon>Gammaproteobacteria</taxon>
        <taxon>Oceanospirillales</taxon>
        <taxon>Halomonadaceae</taxon>
        <taxon>Modicisalibacter</taxon>
    </lineage>
</organism>
<accession>A0ABS7WWR2</accession>
<dbReference type="PANTHER" id="PTHR43570:SF20">
    <property type="entry name" value="ALDEHYDE DEHYDROGENASE ALDX-RELATED"/>
    <property type="match status" value="1"/>
</dbReference>
<keyword evidence="9" id="KW-1185">Reference proteome</keyword>
<dbReference type="CDD" id="cd07133">
    <property type="entry name" value="ALDH_CALDH_CalB"/>
    <property type="match status" value="1"/>
</dbReference>
<gene>
    <name evidence="8" type="ORF">KGQ91_00615</name>
</gene>
<dbReference type="Gene3D" id="3.40.309.10">
    <property type="entry name" value="Aldehyde Dehydrogenase, Chain A, domain 2"/>
    <property type="match status" value="1"/>
</dbReference>
<dbReference type="InterPro" id="IPR015590">
    <property type="entry name" value="Aldehyde_DH_dom"/>
</dbReference>
<evidence type="ECO:0000313" key="9">
    <source>
        <dbReference type="Proteomes" id="UP001319883"/>
    </source>
</evidence>
<dbReference type="Proteomes" id="UP001319883">
    <property type="component" value="Unassembled WGS sequence"/>
</dbReference>
<comment type="caution">
    <text evidence="8">The sequence shown here is derived from an EMBL/GenBank/DDBJ whole genome shotgun (WGS) entry which is preliminary data.</text>
</comment>
<name>A0ABS7WWR2_9GAMM</name>
<feature type="domain" description="Aldehyde dehydrogenase" evidence="7">
    <location>
        <begin position="14"/>
        <end position="441"/>
    </location>
</feature>
<dbReference type="InterPro" id="IPR016161">
    <property type="entry name" value="Ald_DH/histidinol_DH"/>
</dbReference>
<evidence type="ECO:0000256" key="2">
    <source>
        <dbReference type="ARBA" id="ARBA00023002"/>
    </source>
</evidence>
<dbReference type="RefSeq" id="WP_224419997.1">
    <property type="nucleotide sequence ID" value="NZ_JAGXFD010000001.1"/>
</dbReference>
<reference evidence="8 9" key="1">
    <citation type="submission" date="2021-05" db="EMBL/GenBank/DDBJ databases">
        <title>Petroleum and Energy Research Collection (APPE): ex situ preservation of microbial diversity associated with the oil industry and exploitation of its biotechnological potential.</title>
        <authorList>
            <person name="Paixao C.T.M."/>
            <person name="Gomes M.B."/>
            <person name="Oliveira V.M."/>
        </authorList>
    </citation>
    <scope>NUCLEOTIDE SEQUENCE [LARGE SCALE GENOMIC DNA]</scope>
    <source>
        <strain evidence="8 9">LIT2</strain>
    </source>
</reference>
<dbReference type="PIRSF" id="PIRSF036492">
    <property type="entry name" value="ALDH"/>
    <property type="match status" value="1"/>
</dbReference>
<keyword evidence="3" id="KW-0520">NAD</keyword>
<evidence type="ECO:0000256" key="3">
    <source>
        <dbReference type="ARBA" id="ARBA00023027"/>
    </source>
</evidence>
<dbReference type="PROSITE" id="PS00687">
    <property type="entry name" value="ALDEHYDE_DEHYDR_GLU"/>
    <property type="match status" value="1"/>
</dbReference>
<evidence type="ECO:0000256" key="5">
    <source>
        <dbReference type="PROSITE-ProRule" id="PRU10007"/>
    </source>
</evidence>
<evidence type="ECO:0000259" key="7">
    <source>
        <dbReference type="Pfam" id="PF00171"/>
    </source>
</evidence>
<evidence type="ECO:0000313" key="8">
    <source>
        <dbReference type="EMBL" id="MBZ9566201.1"/>
    </source>
</evidence>
<dbReference type="InterPro" id="IPR016163">
    <property type="entry name" value="Ald_DH_C"/>
</dbReference>